<organism evidence="5 6">
    <name type="scientific">Fibrobacter succinogenes (strain ATCC 19169 / S85)</name>
    <dbReference type="NCBI Taxonomy" id="59374"/>
    <lineage>
        <taxon>Bacteria</taxon>
        <taxon>Pseudomonadati</taxon>
        <taxon>Fibrobacterota</taxon>
        <taxon>Fibrobacteria</taxon>
        <taxon>Fibrobacterales</taxon>
        <taxon>Fibrobacteraceae</taxon>
        <taxon>Fibrobacter</taxon>
    </lineage>
</organism>
<dbReference type="InterPro" id="IPR050534">
    <property type="entry name" value="Coronavir_polyprotein_1ab"/>
</dbReference>
<dbReference type="OrthoDB" id="9803432at2"/>
<dbReference type="EC" id="3.1.11.5" evidence="4 5"/>
<dbReference type="KEGG" id="fsu:Fisuc_1183"/>
<dbReference type="CDD" id="cd18809">
    <property type="entry name" value="SF1_C_RecD"/>
    <property type="match status" value="1"/>
</dbReference>
<dbReference type="RefSeq" id="WP_014545906.1">
    <property type="nucleotide sequence ID" value="NC_013410.1"/>
</dbReference>
<evidence type="ECO:0000313" key="7">
    <source>
        <dbReference type="Proteomes" id="UP000001497"/>
    </source>
</evidence>
<keyword evidence="7" id="KW-1185">Reference proteome</keyword>
<reference evidence="6" key="2">
    <citation type="submission" date="2010-08" db="EMBL/GenBank/DDBJ databases">
        <title>Complete sequence of Fibrobacter succinogenes subsp. succinogenes S85.</title>
        <authorList>
            <person name="Durkin A.S."/>
            <person name="Nelson K.E."/>
            <person name="Morrison M."/>
            <person name="Forsberg C.W."/>
            <person name="Wilson D.B."/>
            <person name="Russell J.B."/>
            <person name="Cann I.K.O."/>
            <person name="Mackie R.I."/>
            <person name="White B.A."/>
        </authorList>
    </citation>
    <scope>NUCLEOTIDE SEQUENCE [LARGE SCALE GENOMIC DNA]</scope>
    <source>
        <strain evidence="6">ATCC 19169 / S85</strain>
    </source>
</reference>
<dbReference type="Gene3D" id="2.30.30.940">
    <property type="match status" value="1"/>
</dbReference>
<dbReference type="HOGENOM" id="CLU_390693_0_0_0"/>
<dbReference type="SUPFAM" id="SSF52540">
    <property type="entry name" value="P-loop containing nucleoside triphosphate hydrolases"/>
    <property type="match status" value="1"/>
</dbReference>
<feature type="domain" description="UvrD-like helicase C-terminal" evidence="3">
    <location>
        <begin position="636"/>
        <end position="684"/>
    </location>
</feature>
<dbReference type="GO" id="GO:0005524">
    <property type="term" value="F:ATP binding"/>
    <property type="evidence" value="ECO:0007669"/>
    <property type="project" value="UniProtKB-KW"/>
</dbReference>
<protein>
    <submittedName>
        <fullName evidence="4 5">Exodeoxyribonuclease V</fullName>
        <ecNumber evidence="4 5">3.1.11.5</ecNumber>
    </submittedName>
</protein>
<name>C9RQA9_FIBSS</name>
<dbReference type="Proteomes" id="UP000000517">
    <property type="component" value="Chromosome"/>
</dbReference>
<reference evidence="4 7" key="1">
    <citation type="submission" date="2009-10" db="EMBL/GenBank/DDBJ databases">
        <title>Complete sequence of Fibrobacter succinogenes subsp. succinogenes S85.</title>
        <authorList>
            <consortium name="US DOE Joint Genome Institute"/>
            <person name="Lucas S."/>
            <person name="Copeland A."/>
            <person name="Lapidus A."/>
            <person name="Glavina del Rio T."/>
            <person name="Tice H."/>
            <person name="Bruce D."/>
            <person name="Goodwin L."/>
            <person name="Pitluck S."/>
            <person name="Chertkov O."/>
            <person name="Detter J.C."/>
            <person name="Han C."/>
            <person name="Tapia R."/>
            <person name="Larimer F."/>
            <person name="Land M."/>
            <person name="Hauser L."/>
            <person name="Kyrpides N."/>
            <person name="Mikhailova N."/>
            <person name="Weimer P.J."/>
            <person name="Stevenson D.M."/>
            <person name="Boyum J."/>
            <person name="Brumm P.I."/>
            <person name="Mead D."/>
        </authorList>
    </citation>
    <scope>NUCLEOTIDE SEQUENCE [LARGE SCALE GENOMIC DNA]</scope>
    <source>
        <strain evidence="7">ATCC 19169 / S85</strain>
        <strain evidence="4">S85</strain>
    </source>
</reference>
<evidence type="ECO:0000256" key="2">
    <source>
        <dbReference type="ARBA" id="ARBA00022840"/>
    </source>
</evidence>
<evidence type="ECO:0000259" key="3">
    <source>
        <dbReference type="Pfam" id="PF13538"/>
    </source>
</evidence>
<gene>
    <name evidence="5" type="primary">recD</name>
    <name evidence="4" type="ordered locus">Fisuc_1183</name>
    <name evidence="5" type="ordered locus">FSU_1645</name>
</gene>
<sequence length="706" mass="79838">MENKILAIESIDDFIEDLIEMRGLVPLDKHLLHLLFEIKSDIPLHTRKFLTLCMSLLDDGNTRVPLDAAQFTDMWTRKWNGLVMLRVSTAEEDIDENAFATADDFASIISEGIQDILTNDFSAIMESRETDTESAEDSLSKPFILAKRPNGTHLYFTKHFDAKCVIEKAANILFKNGRKPSKDEIAQCTEKVANMCKLKDGKKFIIKERQAEAIIRGQTENLVVTGGPGTGKTTVVLYILWNLLASHSEMLDWNIYLAAPSGKAADRMRESLVGGLSNILDEQKTGDNERIFRKLNELESSTIHRLLRFSRSKGCFTFNRKEQFPKNSIFVIDEASMIDIEMFAALLEAIPEGARIFILGDSFQLPSVDSGAVLGEILKVQSGKNFSVKLNESNRFDDRSNIGKLAAEIKEVAECNDSNKFVPHKFTITGEEPVSENENTSFPEFKDKVLYKCLETDDKPLTKKEEEKLIESFIGKWSEEFAKLPELAEQINPQRTGIEADDPDKIETKRRNDIWRLSLTKRILCAERRGLRGIENINKKVCSKIKSLWRTKKKKEGKTVQWDDSGYFPGQLLIITKNQEMFKLYNGDTGIVVFDGNTPCLMLKKAAPHRKDLQKTRDDYVFYPLSVLPEDSISTAFAITIHKSQGSEYNHVTMFLPTKIGHPLLTNQIIYTGITRAMESVTIIANDDTFRAAVTTVSERDTGISL</sequence>
<dbReference type="EMBL" id="CP002158">
    <property type="protein sequence ID" value="ADL25078.1"/>
    <property type="molecule type" value="Genomic_DNA"/>
</dbReference>
<dbReference type="PANTHER" id="PTHR43788">
    <property type="entry name" value="DNA2/NAM7 HELICASE FAMILY MEMBER"/>
    <property type="match status" value="1"/>
</dbReference>
<proteinExistence type="predicted"/>
<dbReference type="STRING" id="59374.FSU_1645"/>
<dbReference type="PANTHER" id="PTHR43788:SF6">
    <property type="entry name" value="DNA HELICASE B"/>
    <property type="match status" value="1"/>
</dbReference>
<reference evidence="5" key="3">
    <citation type="submission" date="2010-08" db="EMBL/GenBank/DDBJ databases">
        <authorList>
            <person name="Durkin A.S."/>
            <person name="Nelson K.E."/>
            <person name="Morrison M."/>
            <person name="Forsberg C.W."/>
            <person name="Wilson D.B."/>
            <person name="Russell J.B."/>
            <person name="Cann I.K.O."/>
            <person name="Mackie R.I."/>
            <person name="White B.A."/>
        </authorList>
    </citation>
    <scope>NUCLEOTIDE SEQUENCE</scope>
    <source>
        <strain evidence="5">S85</strain>
    </source>
</reference>
<dbReference type="Pfam" id="PF13245">
    <property type="entry name" value="AAA_19"/>
    <property type="match status" value="1"/>
</dbReference>
<dbReference type="InterPro" id="IPR027785">
    <property type="entry name" value="UvrD-like_helicase_C"/>
</dbReference>
<keyword evidence="1" id="KW-0547">Nucleotide-binding</keyword>
<dbReference type="eggNOG" id="COG0507">
    <property type="taxonomic scope" value="Bacteria"/>
</dbReference>
<evidence type="ECO:0000313" key="5">
    <source>
        <dbReference type="EMBL" id="ADL25078.1"/>
    </source>
</evidence>
<dbReference type="KEGG" id="fsc:FSU_1645"/>
<accession>C9RQA9</accession>
<evidence type="ECO:0000256" key="1">
    <source>
        <dbReference type="ARBA" id="ARBA00022741"/>
    </source>
</evidence>
<keyword evidence="5" id="KW-0378">Hydrolase</keyword>
<dbReference type="EMBL" id="CP001792">
    <property type="protein sequence ID" value="ACX74786.1"/>
    <property type="molecule type" value="Genomic_DNA"/>
</dbReference>
<dbReference type="AlphaFoldDB" id="C9RQA9"/>
<dbReference type="GO" id="GO:0017116">
    <property type="term" value="F:single-stranded DNA helicase activity"/>
    <property type="evidence" value="ECO:0007669"/>
    <property type="project" value="TreeGrafter"/>
</dbReference>
<evidence type="ECO:0000313" key="6">
    <source>
        <dbReference type="Proteomes" id="UP000000517"/>
    </source>
</evidence>
<dbReference type="Gene3D" id="3.40.50.300">
    <property type="entry name" value="P-loop containing nucleotide triphosphate hydrolases"/>
    <property type="match status" value="2"/>
</dbReference>
<keyword evidence="2" id="KW-0067">ATP-binding</keyword>
<dbReference type="GO" id="GO:0008854">
    <property type="term" value="F:exodeoxyribonuclease V activity"/>
    <property type="evidence" value="ECO:0007669"/>
    <property type="project" value="UniProtKB-EC"/>
</dbReference>
<dbReference type="InterPro" id="IPR027417">
    <property type="entry name" value="P-loop_NTPase"/>
</dbReference>
<dbReference type="Proteomes" id="UP000001497">
    <property type="component" value="Chromosome"/>
</dbReference>
<dbReference type="GO" id="GO:0006310">
    <property type="term" value="P:DNA recombination"/>
    <property type="evidence" value="ECO:0007669"/>
    <property type="project" value="TreeGrafter"/>
</dbReference>
<dbReference type="GO" id="GO:0009338">
    <property type="term" value="C:exodeoxyribonuclease V complex"/>
    <property type="evidence" value="ECO:0007669"/>
    <property type="project" value="TreeGrafter"/>
</dbReference>
<dbReference type="CDD" id="cd17933">
    <property type="entry name" value="DEXSc_RecD-like"/>
    <property type="match status" value="1"/>
</dbReference>
<evidence type="ECO:0000313" key="4">
    <source>
        <dbReference type="EMBL" id="ACX74786.1"/>
    </source>
</evidence>
<dbReference type="Pfam" id="PF13538">
    <property type="entry name" value="UvrD_C_2"/>
    <property type="match status" value="1"/>
</dbReference>